<evidence type="ECO:0000256" key="1">
    <source>
        <dbReference type="SAM" id="Phobius"/>
    </source>
</evidence>
<keyword evidence="3" id="KW-0378">Hydrolase</keyword>
<accession>A0A1G6UXA4</accession>
<dbReference type="GO" id="GO:0080120">
    <property type="term" value="P:CAAX-box protein maturation"/>
    <property type="evidence" value="ECO:0007669"/>
    <property type="project" value="UniProtKB-ARBA"/>
</dbReference>
<evidence type="ECO:0000313" key="4">
    <source>
        <dbReference type="Proteomes" id="UP000198546"/>
    </source>
</evidence>
<name>A0A1G6UXA4_9ACTN</name>
<feature type="transmembrane region" description="Helical" evidence="1">
    <location>
        <begin position="72"/>
        <end position="95"/>
    </location>
</feature>
<gene>
    <name evidence="3" type="ORF">SAMN04489747_0975</name>
</gene>
<feature type="transmembrane region" description="Helical" evidence="1">
    <location>
        <begin position="115"/>
        <end position="137"/>
    </location>
</feature>
<keyword evidence="3" id="KW-0645">Protease</keyword>
<feature type="transmembrane region" description="Helical" evidence="1">
    <location>
        <begin position="31"/>
        <end position="52"/>
    </location>
</feature>
<feature type="transmembrane region" description="Helical" evidence="1">
    <location>
        <begin position="188"/>
        <end position="208"/>
    </location>
</feature>
<dbReference type="Proteomes" id="UP000198546">
    <property type="component" value="Chromosome i"/>
</dbReference>
<evidence type="ECO:0000259" key="2">
    <source>
        <dbReference type="Pfam" id="PF02517"/>
    </source>
</evidence>
<dbReference type="GO" id="GO:0004175">
    <property type="term" value="F:endopeptidase activity"/>
    <property type="evidence" value="ECO:0007669"/>
    <property type="project" value="UniProtKB-ARBA"/>
</dbReference>
<feature type="transmembrane region" description="Helical" evidence="1">
    <location>
        <begin position="244"/>
        <end position="265"/>
    </location>
</feature>
<proteinExistence type="predicted"/>
<feature type="transmembrane region" description="Helical" evidence="1">
    <location>
        <begin position="271"/>
        <end position="292"/>
    </location>
</feature>
<keyword evidence="1" id="KW-0472">Membrane</keyword>
<dbReference type="STRING" id="675864.SAMN04489747_0975"/>
<protein>
    <submittedName>
        <fullName evidence="3">Membrane protease YdiL, CAAX protease family</fullName>
    </submittedName>
</protein>
<dbReference type="InterPro" id="IPR003675">
    <property type="entry name" value="Rce1/LyrA-like_dom"/>
</dbReference>
<feature type="transmembrane region" description="Helical" evidence="1">
    <location>
        <begin position="214"/>
        <end position="232"/>
    </location>
</feature>
<dbReference type="Pfam" id="PF02517">
    <property type="entry name" value="Rce1-like"/>
    <property type="match status" value="1"/>
</dbReference>
<dbReference type="RefSeq" id="WP_197679189.1">
    <property type="nucleotide sequence ID" value="NZ_LT629688.1"/>
</dbReference>
<keyword evidence="1" id="KW-1133">Transmembrane helix</keyword>
<organism evidence="3 4">
    <name type="scientific">Auraticoccus monumenti</name>
    <dbReference type="NCBI Taxonomy" id="675864"/>
    <lineage>
        <taxon>Bacteria</taxon>
        <taxon>Bacillati</taxon>
        <taxon>Actinomycetota</taxon>
        <taxon>Actinomycetes</taxon>
        <taxon>Propionibacteriales</taxon>
        <taxon>Propionibacteriaceae</taxon>
        <taxon>Auraticoccus</taxon>
    </lineage>
</organism>
<dbReference type="EMBL" id="LT629688">
    <property type="protein sequence ID" value="SDD45265.1"/>
    <property type="molecule type" value="Genomic_DNA"/>
</dbReference>
<evidence type="ECO:0000313" key="3">
    <source>
        <dbReference type="EMBL" id="SDD45265.1"/>
    </source>
</evidence>
<keyword evidence="1" id="KW-0812">Transmembrane</keyword>
<feature type="domain" description="CAAX prenyl protease 2/Lysostaphin resistance protein A-like" evidence="2">
    <location>
        <begin position="155"/>
        <end position="249"/>
    </location>
</feature>
<keyword evidence="4" id="KW-1185">Reference proteome</keyword>
<sequence>MIDRTAVTERRPPRPGLDDRRPFGVHFRMPVGRSVVLVVALPLTLLLSQLALRRLAALVEGTDPLAPTLTPLRLLAANLSTGLTALLAMVLVVRFAGVPWRRVLSSPRAPDPRRLVVYLLGSAALVGVGMAVVAGIAPGSTGWRAFGISGTTVAVLVVVALSTPFQAAGEEIIFRGAILPAAGSWFRAVRPAFLAGLVVSGLAFALVHGRNDPWLFGYYVFLSACTAQMGRISRGLDAAVAFHVANNVVITSVNVLLAGGGVIAVDGSNGAGGGPALLVLAAVDLAVVAMVWHRERRQGSDHLR</sequence>
<dbReference type="GO" id="GO:0006508">
    <property type="term" value="P:proteolysis"/>
    <property type="evidence" value="ECO:0007669"/>
    <property type="project" value="UniProtKB-KW"/>
</dbReference>
<dbReference type="AlphaFoldDB" id="A0A1G6UXA4"/>
<reference evidence="3 4" key="1">
    <citation type="submission" date="2016-10" db="EMBL/GenBank/DDBJ databases">
        <authorList>
            <person name="de Groot N.N."/>
        </authorList>
    </citation>
    <scope>NUCLEOTIDE SEQUENCE [LARGE SCALE GENOMIC DNA]</scope>
    <source>
        <strain evidence="3 4">MON 2.2</strain>
    </source>
</reference>
<feature type="transmembrane region" description="Helical" evidence="1">
    <location>
        <begin position="143"/>
        <end position="167"/>
    </location>
</feature>